<dbReference type="InParanoid" id="A0A263CZT3"/>
<dbReference type="InterPro" id="IPR029058">
    <property type="entry name" value="AB_hydrolase_fold"/>
</dbReference>
<protein>
    <submittedName>
        <fullName evidence="3">Alpha/beta hydrolase</fullName>
    </submittedName>
</protein>
<keyword evidence="4" id="KW-1185">Reference proteome</keyword>
<keyword evidence="3" id="KW-0378">Hydrolase</keyword>
<dbReference type="PANTHER" id="PTHR43798:SF33">
    <property type="entry name" value="HYDROLASE, PUTATIVE (AFU_ORTHOLOGUE AFUA_2G14860)-RELATED"/>
    <property type="match status" value="1"/>
</dbReference>
<dbReference type="EMBL" id="NKYE01000016">
    <property type="protein sequence ID" value="OZM70907.1"/>
    <property type="molecule type" value="Genomic_DNA"/>
</dbReference>
<dbReference type="GO" id="GO:0047372">
    <property type="term" value="F:monoacylglycerol lipase activity"/>
    <property type="evidence" value="ECO:0007669"/>
    <property type="project" value="TreeGrafter"/>
</dbReference>
<dbReference type="InterPro" id="IPR000073">
    <property type="entry name" value="AB_hydrolase_1"/>
</dbReference>
<accession>A0A263CZT3</accession>
<feature type="domain" description="AB hydrolase-1" evidence="2">
    <location>
        <begin position="55"/>
        <end position="293"/>
    </location>
</feature>
<reference evidence="3 4" key="1">
    <citation type="submission" date="2017-07" db="EMBL/GenBank/DDBJ databases">
        <title>Amycolatopsis antarcticus sp. nov., isolated from the surface of an Antarcticus brown macroalga.</title>
        <authorList>
            <person name="Wang J."/>
            <person name="Leiva S."/>
            <person name="Huang J."/>
            <person name="Huang Y."/>
        </authorList>
    </citation>
    <scope>NUCLEOTIDE SEQUENCE [LARGE SCALE GENOMIC DNA]</scope>
    <source>
        <strain evidence="3 4">AU-G6</strain>
    </source>
</reference>
<name>A0A263CZT3_9PSEU</name>
<dbReference type="InterPro" id="IPR050266">
    <property type="entry name" value="AB_hydrolase_sf"/>
</dbReference>
<evidence type="ECO:0000313" key="3">
    <source>
        <dbReference type="EMBL" id="OZM70907.1"/>
    </source>
</evidence>
<dbReference type="Gene3D" id="3.40.50.1820">
    <property type="entry name" value="alpha/beta hydrolase"/>
    <property type="match status" value="1"/>
</dbReference>
<gene>
    <name evidence="3" type="ORF">CFN78_22355</name>
</gene>
<dbReference type="RefSeq" id="WP_094864845.1">
    <property type="nucleotide sequence ID" value="NZ_NKYE01000016.1"/>
</dbReference>
<dbReference type="SUPFAM" id="SSF53474">
    <property type="entry name" value="alpha/beta-Hydrolases"/>
    <property type="match status" value="1"/>
</dbReference>
<proteinExistence type="predicted"/>
<evidence type="ECO:0000313" key="4">
    <source>
        <dbReference type="Proteomes" id="UP000242444"/>
    </source>
</evidence>
<dbReference type="GO" id="GO:0016020">
    <property type="term" value="C:membrane"/>
    <property type="evidence" value="ECO:0007669"/>
    <property type="project" value="TreeGrafter"/>
</dbReference>
<sequence>MSTDTTAPHSTLDPPAPAGVPGTPTAPDVTEYRLTFGGFEFVGRLVRRGGAVTAPLVILGGSSQDRFSWIRHQNDLAPLCDVVTVDLPGYGDADALPATYGLDFLAAAVRHLVRELELGRVNLLGGCFGGAIAMRFAQHYPADLERLILVGMTTYVPPEYAEAAVRWVRMLDDEHQVGPEQQATMAEELVSRFMAPPGTGTIARHAAISRLIHRQFMSQTPRQIKMGVADHNERLMNHEWYRPEPVPPLPALVFTGEHDNLATPSMGRVAAGCVPGAVFTTVKDADHLVHMERIEQFTDLVGRFLTDRPIDDLPYCNPVERPAA</sequence>
<comment type="caution">
    <text evidence="3">The sequence shown here is derived from an EMBL/GenBank/DDBJ whole genome shotgun (WGS) entry which is preliminary data.</text>
</comment>
<evidence type="ECO:0000259" key="2">
    <source>
        <dbReference type="Pfam" id="PF00561"/>
    </source>
</evidence>
<organism evidence="3 4">
    <name type="scientific">Amycolatopsis antarctica</name>
    <dbReference type="NCBI Taxonomy" id="1854586"/>
    <lineage>
        <taxon>Bacteria</taxon>
        <taxon>Bacillati</taxon>
        <taxon>Actinomycetota</taxon>
        <taxon>Actinomycetes</taxon>
        <taxon>Pseudonocardiales</taxon>
        <taxon>Pseudonocardiaceae</taxon>
        <taxon>Amycolatopsis</taxon>
    </lineage>
</organism>
<dbReference type="OrthoDB" id="3601922at2"/>
<dbReference type="Proteomes" id="UP000242444">
    <property type="component" value="Unassembled WGS sequence"/>
</dbReference>
<dbReference type="GO" id="GO:0046464">
    <property type="term" value="P:acylglycerol catabolic process"/>
    <property type="evidence" value="ECO:0007669"/>
    <property type="project" value="TreeGrafter"/>
</dbReference>
<dbReference type="AlphaFoldDB" id="A0A263CZT3"/>
<dbReference type="Pfam" id="PF00561">
    <property type="entry name" value="Abhydrolase_1"/>
    <property type="match status" value="1"/>
</dbReference>
<evidence type="ECO:0000256" key="1">
    <source>
        <dbReference type="SAM" id="MobiDB-lite"/>
    </source>
</evidence>
<dbReference type="PRINTS" id="PR00111">
    <property type="entry name" value="ABHYDROLASE"/>
</dbReference>
<dbReference type="PANTHER" id="PTHR43798">
    <property type="entry name" value="MONOACYLGLYCEROL LIPASE"/>
    <property type="match status" value="1"/>
</dbReference>
<feature type="region of interest" description="Disordered" evidence="1">
    <location>
        <begin position="1"/>
        <end position="25"/>
    </location>
</feature>